<dbReference type="InterPro" id="IPR008271">
    <property type="entry name" value="Ser/Thr_kinase_AS"/>
</dbReference>
<dbReference type="RefSeq" id="WP_129459217.1">
    <property type="nucleotide sequence ID" value="NZ_PPCV01000007.1"/>
</dbReference>
<dbReference type="PROSITE" id="PS00107">
    <property type="entry name" value="PROTEIN_KINASE_ATP"/>
    <property type="match status" value="1"/>
</dbReference>
<dbReference type="Proteomes" id="UP000290624">
    <property type="component" value="Unassembled WGS sequence"/>
</dbReference>
<proteinExistence type="predicted"/>
<dbReference type="Pfam" id="PF03793">
    <property type="entry name" value="PASTA"/>
    <property type="match status" value="3"/>
</dbReference>
<evidence type="ECO:0000256" key="11">
    <source>
        <dbReference type="SAM" id="MobiDB-lite"/>
    </source>
</evidence>
<evidence type="ECO:0000259" key="14">
    <source>
        <dbReference type="PROSITE" id="PS51178"/>
    </source>
</evidence>
<evidence type="ECO:0000256" key="1">
    <source>
        <dbReference type="ARBA" id="ARBA00012513"/>
    </source>
</evidence>
<dbReference type="Gene3D" id="1.10.510.10">
    <property type="entry name" value="Transferase(Phosphotransferase) domain 1"/>
    <property type="match status" value="1"/>
</dbReference>
<feature type="domain" description="PASTA" evidence="14">
    <location>
        <begin position="506"/>
        <end position="575"/>
    </location>
</feature>
<name>A0A4Q2EEH0_9ACTN</name>
<evidence type="ECO:0000259" key="13">
    <source>
        <dbReference type="PROSITE" id="PS50011"/>
    </source>
</evidence>
<feature type="domain" description="Protein kinase" evidence="13">
    <location>
        <begin position="12"/>
        <end position="286"/>
    </location>
</feature>
<dbReference type="SUPFAM" id="SSF56112">
    <property type="entry name" value="Protein kinase-like (PK-like)"/>
    <property type="match status" value="1"/>
</dbReference>
<evidence type="ECO:0000256" key="3">
    <source>
        <dbReference type="ARBA" id="ARBA00022679"/>
    </source>
</evidence>
<evidence type="ECO:0000256" key="6">
    <source>
        <dbReference type="ARBA" id="ARBA00022777"/>
    </source>
</evidence>
<keyword evidence="12" id="KW-0812">Transmembrane</keyword>
<comment type="catalytic activity">
    <reaction evidence="8">
        <text>L-threonyl-[protein] + ATP = O-phospho-L-threonyl-[protein] + ADP + H(+)</text>
        <dbReference type="Rhea" id="RHEA:46608"/>
        <dbReference type="Rhea" id="RHEA-COMP:11060"/>
        <dbReference type="Rhea" id="RHEA-COMP:11605"/>
        <dbReference type="ChEBI" id="CHEBI:15378"/>
        <dbReference type="ChEBI" id="CHEBI:30013"/>
        <dbReference type="ChEBI" id="CHEBI:30616"/>
        <dbReference type="ChEBI" id="CHEBI:61977"/>
        <dbReference type="ChEBI" id="CHEBI:456216"/>
        <dbReference type="EC" id="2.7.11.1"/>
    </reaction>
</comment>
<dbReference type="GO" id="GO:0004674">
    <property type="term" value="F:protein serine/threonine kinase activity"/>
    <property type="evidence" value="ECO:0007669"/>
    <property type="project" value="UniProtKB-KW"/>
</dbReference>
<dbReference type="GO" id="GO:0045717">
    <property type="term" value="P:negative regulation of fatty acid biosynthetic process"/>
    <property type="evidence" value="ECO:0007669"/>
    <property type="project" value="UniProtKB-ARBA"/>
</dbReference>
<keyword evidence="2 15" id="KW-0723">Serine/threonine-protein kinase</keyword>
<dbReference type="EC" id="2.7.11.1" evidence="1"/>
<dbReference type="OrthoDB" id="9769043at2"/>
<dbReference type="NCBIfam" id="NF033483">
    <property type="entry name" value="PknB_PASTA_kin"/>
    <property type="match status" value="1"/>
</dbReference>
<dbReference type="SMART" id="SM00740">
    <property type="entry name" value="PASTA"/>
    <property type="match status" value="3"/>
</dbReference>
<dbReference type="PROSITE" id="PS51178">
    <property type="entry name" value="PASTA"/>
    <property type="match status" value="3"/>
</dbReference>
<feature type="binding site" evidence="10">
    <location>
        <position position="41"/>
    </location>
    <ligand>
        <name>ATP</name>
        <dbReference type="ChEBI" id="CHEBI:30616"/>
    </ligand>
</feature>
<feature type="region of interest" description="Disordered" evidence="11">
    <location>
        <begin position="575"/>
        <end position="602"/>
    </location>
</feature>
<evidence type="ECO:0000256" key="2">
    <source>
        <dbReference type="ARBA" id="ARBA00022527"/>
    </source>
</evidence>
<dbReference type="FunFam" id="3.30.200.20:FF:000035">
    <property type="entry name" value="Serine/threonine protein kinase Stk1"/>
    <property type="match status" value="1"/>
</dbReference>
<dbReference type="GO" id="GO:0005524">
    <property type="term" value="F:ATP binding"/>
    <property type="evidence" value="ECO:0007669"/>
    <property type="project" value="UniProtKB-UniRule"/>
</dbReference>
<dbReference type="PROSITE" id="PS00108">
    <property type="entry name" value="PROTEIN_KINASE_ST"/>
    <property type="match status" value="1"/>
</dbReference>
<keyword evidence="6 15" id="KW-0418">Kinase</keyword>
<evidence type="ECO:0000256" key="5">
    <source>
        <dbReference type="ARBA" id="ARBA00022741"/>
    </source>
</evidence>
<dbReference type="PROSITE" id="PS50011">
    <property type="entry name" value="PROTEIN_KINASE_DOM"/>
    <property type="match status" value="1"/>
</dbReference>
<gene>
    <name evidence="15" type="ORF">C1706_10635</name>
</gene>
<dbReference type="AlphaFoldDB" id="A0A4Q2EEH0"/>
<dbReference type="InterPro" id="IPR000719">
    <property type="entry name" value="Prot_kinase_dom"/>
</dbReference>
<dbReference type="SMART" id="SM00220">
    <property type="entry name" value="S_TKc"/>
    <property type="match status" value="1"/>
</dbReference>
<evidence type="ECO:0000256" key="10">
    <source>
        <dbReference type="PROSITE-ProRule" id="PRU10141"/>
    </source>
</evidence>
<dbReference type="Gene3D" id="3.30.200.20">
    <property type="entry name" value="Phosphorylase Kinase, domain 1"/>
    <property type="match status" value="1"/>
</dbReference>
<dbReference type="PANTHER" id="PTHR43289">
    <property type="entry name" value="MITOGEN-ACTIVATED PROTEIN KINASE KINASE KINASE 20-RELATED"/>
    <property type="match status" value="1"/>
</dbReference>
<keyword evidence="5 10" id="KW-0547">Nucleotide-binding</keyword>
<evidence type="ECO:0000256" key="7">
    <source>
        <dbReference type="ARBA" id="ARBA00022840"/>
    </source>
</evidence>
<sequence length="602" mass="63637">MTDQPRILGGRYEIGRVIGRGGMALVSRARDLRLGRDVAVKELRIDLAGDPTFQERFRREAQAAAGLNHPNIVAVYDTGEELDPQTRTHVPYIVMELVEGRTLRDILREGRPILPQRALEFTAGVLDALAYSHKAGIIHRDIKPANVMLTTTGTVKVMDFGIARAVSDTSSTMTQTAAVIGTAQYLSPEQARGESVDARSDIYSTGCLLYELLVGRPPFQGDSPVSVAYQHVRERPVPPSQLDPEVTSAMDAVVLKALAKNPDDRYATAEDMRDDVTRILEGRPVMATPPLAGVGGTTVNQPTEVLATVSSPLPPASEVAPEEDAAAIAEEENPKSRARLWWTIAIVALVVIGAIATFLLMQQRDAGPKQIQVPPLTNQTQAQAESSLQALGLMPVVENFNGSNDATVGRVTQTDPVAGTTVSEGSKVTLRVNVGPKMIQIPTGLTGLAFDDAKQRLVSAGFNAASITPVEAQDEPSTAKAGSVVKVSPAEGSQAAATDIITVSVATGRASVPYVRGMTYDKAVAELKTAGFTKITREDQVSSDPDLSPGQVITTRPGADTRLDKTATVTIIVAKAASSPSPSPTSSSPSASPTSSPTSTTP</sequence>
<keyword evidence="4" id="KW-0677">Repeat</keyword>
<keyword evidence="12" id="KW-1133">Transmembrane helix</keyword>
<organism evidence="15 16">
    <name type="scientific">Propioniciclava flava</name>
    <dbReference type="NCBI Taxonomy" id="2072026"/>
    <lineage>
        <taxon>Bacteria</taxon>
        <taxon>Bacillati</taxon>
        <taxon>Actinomycetota</taxon>
        <taxon>Actinomycetes</taxon>
        <taxon>Propionibacteriales</taxon>
        <taxon>Propionibacteriaceae</taxon>
        <taxon>Propioniciclava</taxon>
    </lineage>
</organism>
<evidence type="ECO:0000313" key="15">
    <source>
        <dbReference type="EMBL" id="RXW31611.1"/>
    </source>
</evidence>
<comment type="caution">
    <text evidence="15">The sequence shown here is derived from an EMBL/GenBank/DDBJ whole genome shotgun (WGS) entry which is preliminary data.</text>
</comment>
<evidence type="ECO:0000256" key="9">
    <source>
        <dbReference type="ARBA" id="ARBA00048679"/>
    </source>
</evidence>
<dbReference type="CDD" id="cd06577">
    <property type="entry name" value="PASTA_pknB"/>
    <property type="match status" value="3"/>
</dbReference>
<dbReference type="EMBL" id="PPCV01000007">
    <property type="protein sequence ID" value="RXW31611.1"/>
    <property type="molecule type" value="Genomic_DNA"/>
</dbReference>
<dbReference type="Gene3D" id="3.30.10.20">
    <property type="match status" value="3"/>
</dbReference>
<evidence type="ECO:0000256" key="4">
    <source>
        <dbReference type="ARBA" id="ARBA00022737"/>
    </source>
</evidence>
<keyword evidence="3" id="KW-0808">Transferase</keyword>
<dbReference type="InterPro" id="IPR017441">
    <property type="entry name" value="Protein_kinase_ATP_BS"/>
</dbReference>
<dbReference type="InterPro" id="IPR011009">
    <property type="entry name" value="Kinase-like_dom_sf"/>
</dbReference>
<dbReference type="InterPro" id="IPR005543">
    <property type="entry name" value="PASTA_dom"/>
</dbReference>
<evidence type="ECO:0000313" key="16">
    <source>
        <dbReference type="Proteomes" id="UP000290624"/>
    </source>
</evidence>
<accession>A0A4Q2EEH0</accession>
<protein>
    <recommendedName>
        <fullName evidence="1">non-specific serine/threonine protein kinase</fullName>
        <ecNumber evidence="1">2.7.11.1</ecNumber>
    </recommendedName>
</protein>
<dbReference type="PANTHER" id="PTHR43289:SF6">
    <property type="entry name" value="SERINE_THREONINE-PROTEIN KINASE NEKL-3"/>
    <property type="match status" value="1"/>
</dbReference>
<dbReference type="CDD" id="cd14014">
    <property type="entry name" value="STKc_PknB_like"/>
    <property type="match status" value="1"/>
</dbReference>
<evidence type="ECO:0000256" key="12">
    <source>
        <dbReference type="SAM" id="Phobius"/>
    </source>
</evidence>
<feature type="transmembrane region" description="Helical" evidence="12">
    <location>
        <begin position="340"/>
        <end position="361"/>
    </location>
</feature>
<keyword evidence="16" id="KW-1185">Reference proteome</keyword>
<dbReference type="FunFam" id="1.10.510.10:FF:000021">
    <property type="entry name" value="Serine/threonine protein kinase"/>
    <property type="match status" value="1"/>
</dbReference>
<reference evidence="15 16" key="1">
    <citation type="submission" date="2018-01" db="EMBL/GenBank/DDBJ databases">
        <title>Lactibacter flavus gen. nov., sp. nov., a novel bacterium of the family Propionibacteriaceae isolated from raw milk and dairy products.</title>
        <authorList>
            <person name="Wenning M."/>
            <person name="Breitenwieser F."/>
            <person name="Huptas C."/>
            <person name="von Neubeck M."/>
            <person name="Busse H.-J."/>
            <person name="Scherer S."/>
        </authorList>
    </citation>
    <scope>NUCLEOTIDE SEQUENCE [LARGE SCALE GENOMIC DNA]</scope>
    <source>
        <strain evidence="15 16">VG341</strain>
    </source>
</reference>
<keyword evidence="12" id="KW-0472">Membrane</keyword>
<comment type="catalytic activity">
    <reaction evidence="9">
        <text>L-seryl-[protein] + ATP = O-phospho-L-seryl-[protein] + ADP + H(+)</text>
        <dbReference type="Rhea" id="RHEA:17989"/>
        <dbReference type="Rhea" id="RHEA-COMP:9863"/>
        <dbReference type="Rhea" id="RHEA-COMP:11604"/>
        <dbReference type="ChEBI" id="CHEBI:15378"/>
        <dbReference type="ChEBI" id="CHEBI:29999"/>
        <dbReference type="ChEBI" id="CHEBI:30616"/>
        <dbReference type="ChEBI" id="CHEBI:83421"/>
        <dbReference type="ChEBI" id="CHEBI:456216"/>
        <dbReference type="EC" id="2.7.11.1"/>
    </reaction>
</comment>
<evidence type="ECO:0000256" key="8">
    <source>
        <dbReference type="ARBA" id="ARBA00047899"/>
    </source>
</evidence>
<feature type="domain" description="PASTA" evidence="14">
    <location>
        <begin position="435"/>
        <end position="505"/>
    </location>
</feature>
<dbReference type="Pfam" id="PF00069">
    <property type="entry name" value="Pkinase"/>
    <property type="match status" value="1"/>
</dbReference>
<feature type="region of interest" description="Disordered" evidence="11">
    <location>
        <begin position="538"/>
        <end position="561"/>
    </location>
</feature>
<feature type="domain" description="PASTA" evidence="14">
    <location>
        <begin position="367"/>
        <end position="434"/>
    </location>
</feature>
<keyword evidence="7 10" id="KW-0067">ATP-binding</keyword>